<keyword evidence="2" id="KW-0238">DNA-binding</keyword>
<dbReference type="Pfam" id="PF01047">
    <property type="entry name" value="MarR"/>
    <property type="match status" value="1"/>
</dbReference>
<dbReference type="GO" id="GO:0003700">
    <property type="term" value="F:DNA-binding transcription factor activity"/>
    <property type="evidence" value="ECO:0007669"/>
    <property type="project" value="InterPro"/>
</dbReference>
<gene>
    <name evidence="2" type="ordered locus">CVAR_0656</name>
</gene>
<reference evidence="2 3" key="1">
    <citation type="journal article" date="2011" name="BMC Genomics">
        <title>Complete genome sequence of Corynebacterium variabile DSM 44702 isolated from the surface of smear-ripened cheeses and insights into cheese ripening and flavor generation.</title>
        <authorList>
            <person name="Schroeder J."/>
            <person name="Maus I."/>
            <person name="Trost E."/>
            <person name="Tauch A."/>
        </authorList>
    </citation>
    <scope>NUCLEOTIDE SEQUENCE [LARGE SCALE GENOMIC DNA]</scope>
    <source>
        <strain evidence="3">DSM 44702 / JCM 12073 / NCIMB 30131</strain>
    </source>
</reference>
<dbReference type="GO" id="GO:0003677">
    <property type="term" value="F:DNA binding"/>
    <property type="evidence" value="ECO:0007669"/>
    <property type="project" value="UniProtKB-KW"/>
</dbReference>
<dbReference type="eggNOG" id="COG1846">
    <property type="taxonomic scope" value="Bacteria"/>
</dbReference>
<dbReference type="PANTHER" id="PTHR33164">
    <property type="entry name" value="TRANSCRIPTIONAL REGULATOR, MARR FAMILY"/>
    <property type="match status" value="1"/>
</dbReference>
<dbReference type="KEGG" id="cva:CVAR_0656"/>
<dbReference type="HOGENOM" id="CLU_083287_1_2_11"/>
<dbReference type="RefSeq" id="WP_014009199.1">
    <property type="nucleotide sequence ID" value="NC_015859.1"/>
</dbReference>
<proteinExistence type="predicted"/>
<dbReference type="InterPro" id="IPR036388">
    <property type="entry name" value="WH-like_DNA-bd_sf"/>
</dbReference>
<dbReference type="Proteomes" id="UP000006659">
    <property type="component" value="Chromosome"/>
</dbReference>
<dbReference type="STRING" id="858619.CVAR_0656"/>
<name>G0HDK0_CORVD</name>
<dbReference type="PROSITE" id="PS50995">
    <property type="entry name" value="HTH_MARR_2"/>
    <property type="match status" value="1"/>
</dbReference>
<sequence length="165" mass="18337">MSLEYWYDNDAPSIALLAAVRRFRSADEEMRRRLGADMRMNGTDLAALRHVIAAERAGHPLTARELAEQLRISTAATAKLITRLTGSGHMARNRHPEDRRAVLLAATERSHRELVARAGPMHEAMFEVARSVPAEAREAVIGFLDAMTALFEEDAHQNRPPGNSD</sequence>
<dbReference type="PANTHER" id="PTHR33164:SF43">
    <property type="entry name" value="HTH-TYPE TRANSCRIPTIONAL REPRESSOR YETL"/>
    <property type="match status" value="1"/>
</dbReference>
<feature type="domain" description="HTH marR-type" evidence="1">
    <location>
        <begin position="9"/>
        <end position="149"/>
    </location>
</feature>
<accession>G0HDK0</accession>
<dbReference type="SUPFAM" id="SSF46785">
    <property type="entry name" value="Winged helix' DNA-binding domain"/>
    <property type="match status" value="1"/>
</dbReference>
<dbReference type="GO" id="GO:0006950">
    <property type="term" value="P:response to stress"/>
    <property type="evidence" value="ECO:0007669"/>
    <property type="project" value="TreeGrafter"/>
</dbReference>
<dbReference type="InterPro" id="IPR000835">
    <property type="entry name" value="HTH_MarR-typ"/>
</dbReference>
<dbReference type="Gene3D" id="1.10.10.10">
    <property type="entry name" value="Winged helix-like DNA-binding domain superfamily/Winged helix DNA-binding domain"/>
    <property type="match status" value="1"/>
</dbReference>
<dbReference type="SMART" id="SM00347">
    <property type="entry name" value="HTH_MARR"/>
    <property type="match status" value="1"/>
</dbReference>
<dbReference type="AlphaFoldDB" id="G0HDK0"/>
<dbReference type="EMBL" id="CP002917">
    <property type="protein sequence ID" value="AEK36009.1"/>
    <property type="molecule type" value="Genomic_DNA"/>
</dbReference>
<evidence type="ECO:0000313" key="2">
    <source>
        <dbReference type="EMBL" id="AEK36009.1"/>
    </source>
</evidence>
<organism evidence="2 3">
    <name type="scientific">Corynebacterium variabile (strain DSM 44702 / CIP 107183 / JCM 12073 / NCIMB 30131)</name>
    <name type="common">Corynebacterium mooreparkense</name>
    <dbReference type="NCBI Taxonomy" id="858619"/>
    <lineage>
        <taxon>Bacteria</taxon>
        <taxon>Bacillati</taxon>
        <taxon>Actinomycetota</taxon>
        <taxon>Actinomycetes</taxon>
        <taxon>Mycobacteriales</taxon>
        <taxon>Corynebacteriaceae</taxon>
        <taxon>Corynebacterium</taxon>
    </lineage>
</organism>
<evidence type="ECO:0000259" key="1">
    <source>
        <dbReference type="PROSITE" id="PS50995"/>
    </source>
</evidence>
<evidence type="ECO:0000313" key="3">
    <source>
        <dbReference type="Proteomes" id="UP000006659"/>
    </source>
</evidence>
<protein>
    <submittedName>
        <fullName evidence="2">MarR DNA-binding transcription regulator</fullName>
    </submittedName>
</protein>
<dbReference type="InterPro" id="IPR039422">
    <property type="entry name" value="MarR/SlyA-like"/>
</dbReference>
<dbReference type="InterPro" id="IPR036390">
    <property type="entry name" value="WH_DNA-bd_sf"/>
</dbReference>